<accession>A0A2N4UBX9</accession>
<evidence type="ECO:0000256" key="2">
    <source>
        <dbReference type="ARBA" id="ARBA00008133"/>
    </source>
</evidence>
<feature type="domain" description="Tetrapyrrole biosynthesis uroporphyrinogen III synthase" evidence="10">
    <location>
        <begin position="18"/>
        <end position="233"/>
    </location>
</feature>
<dbReference type="RefSeq" id="WP_102071258.1">
    <property type="nucleotide sequence ID" value="NZ_PDNV01000012.1"/>
</dbReference>
<dbReference type="AlphaFoldDB" id="A0A2N4UBX9"/>
<evidence type="ECO:0000256" key="1">
    <source>
        <dbReference type="ARBA" id="ARBA00004772"/>
    </source>
</evidence>
<proteinExistence type="inferred from homology"/>
<dbReference type="Pfam" id="PF02602">
    <property type="entry name" value="HEM4"/>
    <property type="match status" value="1"/>
</dbReference>
<dbReference type="PANTHER" id="PTHR38042:SF1">
    <property type="entry name" value="UROPORPHYRINOGEN-III SYNTHASE, CHLOROPLASTIC"/>
    <property type="match status" value="1"/>
</dbReference>
<evidence type="ECO:0000313" key="11">
    <source>
        <dbReference type="EMBL" id="PLC52522.1"/>
    </source>
</evidence>
<keyword evidence="5 9" id="KW-0627">Porphyrin biosynthesis</keyword>
<dbReference type="CDD" id="cd06578">
    <property type="entry name" value="HemD"/>
    <property type="match status" value="1"/>
</dbReference>
<evidence type="ECO:0000259" key="10">
    <source>
        <dbReference type="Pfam" id="PF02602"/>
    </source>
</evidence>
<keyword evidence="4 9" id="KW-0456">Lyase</keyword>
<evidence type="ECO:0000313" key="12">
    <source>
        <dbReference type="Proteomes" id="UP000234328"/>
    </source>
</evidence>
<comment type="catalytic activity">
    <reaction evidence="8 9">
        <text>hydroxymethylbilane = uroporphyrinogen III + H2O</text>
        <dbReference type="Rhea" id="RHEA:18965"/>
        <dbReference type="ChEBI" id="CHEBI:15377"/>
        <dbReference type="ChEBI" id="CHEBI:57308"/>
        <dbReference type="ChEBI" id="CHEBI:57845"/>
        <dbReference type="EC" id="4.2.1.75"/>
    </reaction>
</comment>
<dbReference type="GO" id="GO:0004852">
    <property type="term" value="F:uroporphyrinogen-III synthase activity"/>
    <property type="evidence" value="ECO:0007669"/>
    <property type="project" value="UniProtKB-UniRule"/>
</dbReference>
<sequence>MTVNVVLTRPDGRNQALTARSLAAGWRPLSLPALMIRPLLQRGDRVPDPGDYDLVMFVSRNAARLYLDLLADQSAGQAWPRRTLAATVGRSSAQPLYDSLGIPNAQIVHPDLDSESHDSEALWRCLGTRLSTIRKVLIVRGESGRLWFGEQCERVGIKVDRLALYRREPALWNAGQAAELSQALVIPESCVFLLTSSESVDAIHANMCRLGLETAWRKSCFVAIHERIASRLQSVLGGTGNDEPPVVKVCSPSDDSIFLAIGQMASR</sequence>
<evidence type="ECO:0000256" key="6">
    <source>
        <dbReference type="ARBA" id="ARBA00037589"/>
    </source>
</evidence>
<evidence type="ECO:0000256" key="7">
    <source>
        <dbReference type="ARBA" id="ARBA00040167"/>
    </source>
</evidence>
<evidence type="ECO:0000256" key="3">
    <source>
        <dbReference type="ARBA" id="ARBA00013109"/>
    </source>
</evidence>
<comment type="similarity">
    <text evidence="2 9">Belongs to the uroporphyrinogen-III synthase family.</text>
</comment>
<dbReference type="GO" id="GO:0006782">
    <property type="term" value="P:protoporphyrinogen IX biosynthetic process"/>
    <property type="evidence" value="ECO:0007669"/>
    <property type="project" value="UniProtKB-UniRule"/>
</dbReference>
<protein>
    <recommendedName>
        <fullName evidence="7 9">Uroporphyrinogen-III synthase</fullName>
        <ecNumber evidence="3 9">4.2.1.75</ecNumber>
    </recommendedName>
</protein>
<gene>
    <name evidence="11" type="ORF">CR155_17155</name>
</gene>
<evidence type="ECO:0000256" key="9">
    <source>
        <dbReference type="RuleBase" id="RU366031"/>
    </source>
</evidence>
<dbReference type="OrthoDB" id="9787650at2"/>
<comment type="function">
    <text evidence="6 9">Catalyzes cyclization of the linear tetrapyrrole, hydroxymethylbilane, to the macrocyclic uroporphyrinogen III.</text>
</comment>
<keyword evidence="12" id="KW-1185">Reference proteome</keyword>
<dbReference type="InterPro" id="IPR036108">
    <property type="entry name" value="4pyrrol_syn_uPrphyn_synt_sf"/>
</dbReference>
<evidence type="ECO:0000256" key="8">
    <source>
        <dbReference type="ARBA" id="ARBA00048617"/>
    </source>
</evidence>
<name>A0A2N4UBX9_9BURK</name>
<dbReference type="GO" id="GO:0006780">
    <property type="term" value="P:uroporphyrinogen III biosynthetic process"/>
    <property type="evidence" value="ECO:0007669"/>
    <property type="project" value="UniProtKB-UniRule"/>
</dbReference>
<comment type="pathway">
    <text evidence="1 9">Porphyrin-containing compound metabolism; protoporphyrin-IX biosynthesis; coproporphyrinogen-III from 5-aminolevulinate: step 3/4.</text>
</comment>
<dbReference type="Proteomes" id="UP000234328">
    <property type="component" value="Unassembled WGS sequence"/>
</dbReference>
<dbReference type="InterPro" id="IPR003754">
    <property type="entry name" value="4pyrrol_synth_uPrphyn_synth"/>
</dbReference>
<comment type="caution">
    <text evidence="11">The sequence shown here is derived from an EMBL/GenBank/DDBJ whole genome shotgun (WGS) entry which is preliminary data.</text>
</comment>
<dbReference type="SUPFAM" id="SSF69618">
    <property type="entry name" value="HemD-like"/>
    <property type="match status" value="1"/>
</dbReference>
<evidence type="ECO:0000256" key="4">
    <source>
        <dbReference type="ARBA" id="ARBA00023239"/>
    </source>
</evidence>
<reference evidence="11 12" key="1">
    <citation type="submission" date="2017-10" db="EMBL/GenBank/DDBJ databases">
        <title>Two draft genome sequences of Pusillimonas sp. strains isolated from a nitrate- and radionuclide-contaminated groundwater in Russia.</title>
        <authorList>
            <person name="Grouzdev D.S."/>
            <person name="Tourova T.P."/>
            <person name="Goeva M.A."/>
            <person name="Babich T.L."/>
            <person name="Sokolova D.S."/>
            <person name="Abdullin R."/>
            <person name="Poltaraus A.B."/>
            <person name="Toshchakov S.V."/>
            <person name="Nazina T.N."/>
        </authorList>
    </citation>
    <scope>NUCLEOTIDE SEQUENCE [LARGE SCALE GENOMIC DNA]</scope>
    <source>
        <strain evidence="11 12">JR1/69-2-13</strain>
    </source>
</reference>
<dbReference type="EC" id="4.2.1.75" evidence="3 9"/>
<dbReference type="Gene3D" id="3.40.50.10090">
    <property type="match status" value="2"/>
</dbReference>
<dbReference type="InterPro" id="IPR039793">
    <property type="entry name" value="UROS/Hem4"/>
</dbReference>
<dbReference type="PANTHER" id="PTHR38042">
    <property type="entry name" value="UROPORPHYRINOGEN-III SYNTHASE, CHLOROPLASTIC"/>
    <property type="match status" value="1"/>
</dbReference>
<organism evidence="11 12">
    <name type="scientific">Pollutimonas nitritireducens</name>
    <dbReference type="NCBI Taxonomy" id="2045209"/>
    <lineage>
        <taxon>Bacteria</taxon>
        <taxon>Pseudomonadati</taxon>
        <taxon>Pseudomonadota</taxon>
        <taxon>Betaproteobacteria</taxon>
        <taxon>Burkholderiales</taxon>
        <taxon>Alcaligenaceae</taxon>
        <taxon>Pollutimonas</taxon>
    </lineage>
</organism>
<evidence type="ECO:0000256" key="5">
    <source>
        <dbReference type="ARBA" id="ARBA00023244"/>
    </source>
</evidence>
<dbReference type="EMBL" id="PDNV01000012">
    <property type="protein sequence ID" value="PLC52522.1"/>
    <property type="molecule type" value="Genomic_DNA"/>
</dbReference>